<evidence type="ECO:0000313" key="2">
    <source>
        <dbReference type="EMBL" id="HEC06847.1"/>
    </source>
</evidence>
<keyword evidence="1" id="KW-1133">Transmembrane helix</keyword>
<evidence type="ECO:0008006" key="3">
    <source>
        <dbReference type="Google" id="ProtNLM"/>
    </source>
</evidence>
<proteinExistence type="predicted"/>
<keyword evidence="1" id="KW-0812">Transmembrane</keyword>
<dbReference type="Proteomes" id="UP000886339">
    <property type="component" value="Unassembled WGS sequence"/>
</dbReference>
<evidence type="ECO:0000256" key="1">
    <source>
        <dbReference type="SAM" id="Phobius"/>
    </source>
</evidence>
<organism evidence="2">
    <name type="scientific">Thiolapillus brandeum</name>
    <dbReference type="NCBI Taxonomy" id="1076588"/>
    <lineage>
        <taxon>Bacteria</taxon>
        <taxon>Pseudomonadati</taxon>
        <taxon>Pseudomonadota</taxon>
        <taxon>Gammaproteobacteria</taxon>
        <taxon>Chromatiales</taxon>
        <taxon>Sedimenticolaceae</taxon>
        <taxon>Thiolapillus</taxon>
    </lineage>
</organism>
<feature type="transmembrane region" description="Helical" evidence="1">
    <location>
        <begin position="12"/>
        <end position="34"/>
    </location>
</feature>
<accession>A0A831RVL6</accession>
<dbReference type="AlphaFoldDB" id="A0A831RVL6"/>
<dbReference type="InterPro" id="IPR011004">
    <property type="entry name" value="Trimer_LpxA-like_sf"/>
</dbReference>
<protein>
    <recommendedName>
        <fullName evidence="3">Acyl transferase</fullName>
    </recommendedName>
</protein>
<reference evidence="2" key="1">
    <citation type="journal article" date="2020" name="mSystems">
        <title>Genome- and Community-Level Interaction Insights into Carbon Utilization and Element Cycling Functions of Hydrothermarchaeota in Hydrothermal Sediment.</title>
        <authorList>
            <person name="Zhou Z."/>
            <person name="Liu Y."/>
            <person name="Xu W."/>
            <person name="Pan J."/>
            <person name="Luo Z.H."/>
            <person name="Li M."/>
        </authorList>
    </citation>
    <scope>NUCLEOTIDE SEQUENCE [LARGE SCALE GENOMIC DNA]</scope>
    <source>
        <strain evidence="2">HyVt-458</strain>
    </source>
</reference>
<dbReference type="EMBL" id="DRLF01000292">
    <property type="protein sequence ID" value="HEC06847.1"/>
    <property type="molecule type" value="Genomic_DNA"/>
</dbReference>
<dbReference type="SUPFAM" id="SSF51161">
    <property type="entry name" value="Trimeric LpxA-like enzymes"/>
    <property type="match status" value="1"/>
</dbReference>
<keyword evidence="1" id="KW-0472">Membrane</keyword>
<gene>
    <name evidence="2" type="ORF">ENJ12_08350</name>
</gene>
<sequence length="219" mass="24480">MNRNQHQRPELFQILLLYFPLAFLSLGGLLSLQFQSVAGGLMFAAAWLYLLPPVTCRITLALFGRPLTRDSTPQDRSFRVWWFLTQLQMPFNRIGLLEELLRLVPGLYGSWLTLWGSRVSPFSFWARDILISERYLLTVEKGAVIASQCGLAGHVVTLDERGNHHLQVAPIVIEYGAMLGIRSGLGPGCKVAAGEMLPAGRMLPPFTCWKDGRKHKCAG</sequence>
<feature type="transmembrane region" description="Helical" evidence="1">
    <location>
        <begin position="40"/>
        <end position="63"/>
    </location>
</feature>
<name>A0A831RVL6_9GAMM</name>
<comment type="caution">
    <text evidence="2">The sequence shown here is derived from an EMBL/GenBank/DDBJ whole genome shotgun (WGS) entry which is preliminary data.</text>
</comment>